<sequence>MSIPADINAHPNLQTTDSMVGMRHLVTVTALLCGLYCHTQSAPAQGRLTGLPPLPRSQQSQKSTTSTYDPLPQNGYKISPLTQPTFTPGIILLLELETKFAASVAAGGGKAFSSWFADDAVSLANGKSPVMGKTAIAAQAQWDPKDYQLTWVAQGAQMGPSNDMGFTWGHYDAAFKDQHGQTVTLSGRYITVWKKGSDTSGPGGGWKVAMESSAEEPPDAGSCCKLPKP</sequence>
<dbReference type="Gene3D" id="3.10.450.50">
    <property type="match status" value="1"/>
</dbReference>
<accession>A0A7W8E3I3</accession>
<reference evidence="3 4" key="1">
    <citation type="submission" date="2020-08" db="EMBL/GenBank/DDBJ databases">
        <title>Genomic Encyclopedia of Type Strains, Phase IV (KMG-V): Genome sequencing to study the core and pangenomes of soil and plant-associated prokaryotes.</title>
        <authorList>
            <person name="Whitman W."/>
        </authorList>
    </citation>
    <scope>NUCLEOTIDE SEQUENCE [LARGE SCALE GENOMIC DNA]</scope>
    <source>
        <strain evidence="3 4">M8UP14</strain>
    </source>
</reference>
<protein>
    <submittedName>
        <fullName evidence="3">Ketosteroid isomerase-like protein</fullName>
    </submittedName>
</protein>
<evidence type="ECO:0000259" key="2">
    <source>
        <dbReference type="Pfam" id="PF14534"/>
    </source>
</evidence>
<feature type="region of interest" description="Disordered" evidence="1">
    <location>
        <begin position="198"/>
        <end position="229"/>
    </location>
</feature>
<dbReference type="Pfam" id="PF14534">
    <property type="entry name" value="DUF4440"/>
    <property type="match status" value="1"/>
</dbReference>
<feature type="compositionally biased region" description="Low complexity" evidence="1">
    <location>
        <begin position="57"/>
        <end position="67"/>
    </location>
</feature>
<dbReference type="InterPro" id="IPR032710">
    <property type="entry name" value="NTF2-like_dom_sf"/>
</dbReference>
<organism evidence="3 4">
    <name type="scientific">Granulicella aggregans</name>
    <dbReference type="NCBI Taxonomy" id="474949"/>
    <lineage>
        <taxon>Bacteria</taxon>
        <taxon>Pseudomonadati</taxon>
        <taxon>Acidobacteriota</taxon>
        <taxon>Terriglobia</taxon>
        <taxon>Terriglobales</taxon>
        <taxon>Acidobacteriaceae</taxon>
        <taxon>Granulicella</taxon>
    </lineage>
</organism>
<evidence type="ECO:0000313" key="4">
    <source>
        <dbReference type="Proteomes" id="UP000540989"/>
    </source>
</evidence>
<dbReference type="InterPro" id="IPR027843">
    <property type="entry name" value="DUF4440"/>
</dbReference>
<keyword evidence="3" id="KW-0413">Isomerase</keyword>
<dbReference type="Proteomes" id="UP000540989">
    <property type="component" value="Unassembled WGS sequence"/>
</dbReference>
<dbReference type="SUPFAM" id="SSF54427">
    <property type="entry name" value="NTF2-like"/>
    <property type="match status" value="1"/>
</dbReference>
<dbReference type="AlphaFoldDB" id="A0A7W8E3I3"/>
<comment type="caution">
    <text evidence="3">The sequence shown here is derived from an EMBL/GenBank/DDBJ whole genome shotgun (WGS) entry which is preliminary data.</text>
</comment>
<name>A0A7W8E3I3_9BACT</name>
<proteinExistence type="predicted"/>
<dbReference type="GO" id="GO:0016853">
    <property type="term" value="F:isomerase activity"/>
    <property type="evidence" value="ECO:0007669"/>
    <property type="project" value="UniProtKB-KW"/>
</dbReference>
<dbReference type="EMBL" id="JACHIP010000003">
    <property type="protein sequence ID" value="MBB5057496.1"/>
    <property type="molecule type" value="Genomic_DNA"/>
</dbReference>
<dbReference type="RefSeq" id="WP_246409009.1">
    <property type="nucleotide sequence ID" value="NZ_JACHIP010000003.1"/>
</dbReference>
<evidence type="ECO:0000256" key="1">
    <source>
        <dbReference type="SAM" id="MobiDB-lite"/>
    </source>
</evidence>
<evidence type="ECO:0000313" key="3">
    <source>
        <dbReference type="EMBL" id="MBB5057496.1"/>
    </source>
</evidence>
<feature type="region of interest" description="Disordered" evidence="1">
    <location>
        <begin position="46"/>
        <end position="74"/>
    </location>
</feature>
<gene>
    <name evidence="3" type="ORF">HDF16_002202</name>
</gene>
<feature type="domain" description="DUF4440" evidence="2">
    <location>
        <begin position="93"/>
        <end position="207"/>
    </location>
</feature>
<keyword evidence="4" id="KW-1185">Reference proteome</keyword>